<organism evidence="1 2">
    <name type="scientific">Collybia nuda</name>
    <dbReference type="NCBI Taxonomy" id="64659"/>
    <lineage>
        <taxon>Eukaryota</taxon>
        <taxon>Fungi</taxon>
        <taxon>Dikarya</taxon>
        <taxon>Basidiomycota</taxon>
        <taxon>Agaricomycotina</taxon>
        <taxon>Agaricomycetes</taxon>
        <taxon>Agaricomycetidae</taxon>
        <taxon>Agaricales</taxon>
        <taxon>Tricholomatineae</taxon>
        <taxon>Clitocybaceae</taxon>
        <taxon>Collybia</taxon>
    </lineage>
</organism>
<reference evidence="1" key="1">
    <citation type="submission" date="2020-11" db="EMBL/GenBank/DDBJ databases">
        <authorList>
            <consortium name="DOE Joint Genome Institute"/>
            <person name="Ahrendt S."/>
            <person name="Riley R."/>
            <person name="Andreopoulos W."/>
            <person name="Labutti K."/>
            <person name="Pangilinan J."/>
            <person name="Ruiz-Duenas F.J."/>
            <person name="Barrasa J.M."/>
            <person name="Sanchez-Garcia M."/>
            <person name="Camarero S."/>
            <person name="Miyauchi S."/>
            <person name="Serrano A."/>
            <person name="Linde D."/>
            <person name="Babiker R."/>
            <person name="Drula E."/>
            <person name="Ayuso-Fernandez I."/>
            <person name="Pacheco R."/>
            <person name="Padilla G."/>
            <person name="Ferreira P."/>
            <person name="Barriuso J."/>
            <person name="Kellner H."/>
            <person name="Castanera R."/>
            <person name="Alfaro M."/>
            <person name="Ramirez L."/>
            <person name="Pisabarro A.G."/>
            <person name="Kuo A."/>
            <person name="Tritt A."/>
            <person name="Lipzen A."/>
            <person name="He G."/>
            <person name="Yan M."/>
            <person name="Ng V."/>
            <person name="Cullen D."/>
            <person name="Martin F."/>
            <person name="Rosso M.-N."/>
            <person name="Henrissat B."/>
            <person name="Hibbett D."/>
            <person name="Martinez A.T."/>
            <person name="Grigoriev I.V."/>
        </authorList>
    </citation>
    <scope>NUCLEOTIDE SEQUENCE</scope>
    <source>
        <strain evidence="1">CBS 247.69</strain>
    </source>
</reference>
<evidence type="ECO:0000313" key="1">
    <source>
        <dbReference type="EMBL" id="KAF9458529.1"/>
    </source>
</evidence>
<comment type="caution">
    <text evidence="1">The sequence shown here is derived from an EMBL/GenBank/DDBJ whole genome shotgun (WGS) entry which is preliminary data.</text>
</comment>
<protein>
    <recommendedName>
        <fullName evidence="3">BTB domain-containing protein</fullName>
    </recommendedName>
</protein>
<sequence length="251" mass="28945">MPWEQCSEQFNSTDADITFKSCDNVLFKIHQKNLETSTGGFAPAGFETLDELVPLTETSSTLELLFQYIYPMPQPDIRSLPFDTVAAVAEAAEKYQVYAAIYNCALVMEMTLPDYAHTIFIHGGRHGHKFLLGKAAPYLIGMPLDEMVSELPGHLIVPWIKYHMTWQNILHEARSYPYKNDIQFWEKYPQIVMKHMSELEDVKDLKDLTAVSERIKIDGGFSISAYLLSWRNTIESNIERMKSFDWTRNDF</sequence>
<gene>
    <name evidence="1" type="ORF">BDZ94DRAFT_1325460</name>
</gene>
<dbReference type="AlphaFoldDB" id="A0A9P6CEZ2"/>
<dbReference type="EMBL" id="MU150338">
    <property type="protein sequence ID" value="KAF9458529.1"/>
    <property type="molecule type" value="Genomic_DNA"/>
</dbReference>
<proteinExistence type="predicted"/>
<accession>A0A9P6CEZ2</accession>
<dbReference type="OrthoDB" id="3184970at2759"/>
<name>A0A9P6CEZ2_9AGAR</name>
<keyword evidence="2" id="KW-1185">Reference proteome</keyword>
<evidence type="ECO:0000313" key="2">
    <source>
        <dbReference type="Proteomes" id="UP000807353"/>
    </source>
</evidence>
<dbReference type="Proteomes" id="UP000807353">
    <property type="component" value="Unassembled WGS sequence"/>
</dbReference>
<evidence type="ECO:0008006" key="3">
    <source>
        <dbReference type="Google" id="ProtNLM"/>
    </source>
</evidence>